<evidence type="ECO:0000313" key="3">
    <source>
        <dbReference type="Proteomes" id="UP000241769"/>
    </source>
</evidence>
<keyword evidence="3" id="KW-1185">Reference proteome</keyword>
<gene>
    <name evidence="2" type="ORF">PROFUN_05332</name>
</gene>
<reference evidence="2 3" key="1">
    <citation type="journal article" date="2018" name="Genome Biol. Evol.">
        <title>Multiple Roots of Fruiting Body Formation in Amoebozoa.</title>
        <authorList>
            <person name="Hillmann F."/>
            <person name="Forbes G."/>
            <person name="Novohradska S."/>
            <person name="Ferling I."/>
            <person name="Riege K."/>
            <person name="Groth M."/>
            <person name="Westermann M."/>
            <person name="Marz M."/>
            <person name="Spaller T."/>
            <person name="Winckler T."/>
            <person name="Schaap P."/>
            <person name="Glockner G."/>
        </authorList>
    </citation>
    <scope>NUCLEOTIDE SEQUENCE [LARGE SCALE GENOMIC DNA]</scope>
    <source>
        <strain evidence="2 3">Jena</strain>
    </source>
</reference>
<feature type="region of interest" description="Disordered" evidence="1">
    <location>
        <begin position="664"/>
        <end position="694"/>
    </location>
</feature>
<sequence>MQKIKNIIHHNNTTDDTTHHHTLGGLLHRHREPERMPVSQPIMTQPVPSAELVQRQEVHDEILTEKEVLVPAEVKTVEVVEPAVTTTLVEPLNVKHVEKDVVVHEHIHPVEKEEIQPVIFREREQMEVKQITERLHETEIQPTLIEKRDLAPEVREVIVEKAAPIPENVILPSVDVDATLRSVEMHAPIVNEVIKKTIIEEVQPVLEKDVVVPTLIQETKPIYERIVEAPVLIREELPVREITREKVIVQSESMKGKAAPLNARVICTQAQFHTKLSNLWNLRREMWHRSELVTRLSLSQCNLDKREKAPLPRNHSLSNTMSNIRWFIGFISVILAVSSVSAASNNWSGANSYFLWTLADWDRAAHLSALRDNNVTVIRIFITAVGSGTKGSSSGTYPDVEAQGVGRYNNAPLDQINKLMAECRNYGLKLNIVFHDRYALGWDAYKNQYGSPENFYNNAGADFDRRIQYILKYPNPNFGGRAWGDLHEVVWGFGIQNEARGHMESYNAGWNWHCARANAARPLTHSKIYITTGGGATWADSLQEGNFQCKNLDVIGIHSYDGPWNLESNMNKAIQLANKYQKSLIYEEFGKEGDSAQSSDISSQGATCNRLGIPWFPWQFIRANGGSYEYYTGSQSWKSHASAARAATQVRSLFDWNNFDAGSTTTTTSGSSTTGGSSGTTGGGSSGGGTSGGGSKGDWVYCTDSTECSNGCCSKEYSNDGQLKCTPGGHQCVQKQQQPKLNDWVYCSSSSQCINNCCSNEYSNDGQNKCTPGGHRCI</sequence>
<dbReference type="EMBL" id="MDYQ01000031">
    <property type="protein sequence ID" value="PRP86413.1"/>
    <property type="molecule type" value="Genomic_DNA"/>
</dbReference>
<dbReference type="InterPro" id="IPR017853">
    <property type="entry name" value="GH"/>
</dbReference>
<feature type="region of interest" description="Disordered" evidence="1">
    <location>
        <begin position="1"/>
        <end position="20"/>
    </location>
</feature>
<accession>A0A2P6NR25</accession>
<evidence type="ECO:0000256" key="1">
    <source>
        <dbReference type="SAM" id="MobiDB-lite"/>
    </source>
</evidence>
<dbReference type="InParanoid" id="A0A2P6NR25"/>
<feature type="compositionally biased region" description="Low complexity" evidence="1">
    <location>
        <begin position="664"/>
        <end position="675"/>
    </location>
</feature>
<comment type="caution">
    <text evidence="2">The sequence shown here is derived from an EMBL/GenBank/DDBJ whole genome shotgun (WGS) entry which is preliminary data.</text>
</comment>
<dbReference type="SUPFAM" id="SSF51445">
    <property type="entry name" value="(Trans)glycosidases"/>
    <property type="match status" value="1"/>
</dbReference>
<evidence type="ECO:0008006" key="4">
    <source>
        <dbReference type="Google" id="ProtNLM"/>
    </source>
</evidence>
<feature type="compositionally biased region" description="Gly residues" evidence="1">
    <location>
        <begin position="676"/>
        <end position="694"/>
    </location>
</feature>
<protein>
    <recommendedName>
        <fullName evidence="4">Glycoside hydrolase family 5 domain-containing protein</fullName>
    </recommendedName>
</protein>
<dbReference type="Proteomes" id="UP000241769">
    <property type="component" value="Unassembled WGS sequence"/>
</dbReference>
<proteinExistence type="predicted"/>
<evidence type="ECO:0000313" key="2">
    <source>
        <dbReference type="EMBL" id="PRP86413.1"/>
    </source>
</evidence>
<name>A0A2P6NR25_9EUKA</name>
<dbReference type="AlphaFoldDB" id="A0A2P6NR25"/>
<dbReference type="Gene3D" id="3.20.20.80">
    <property type="entry name" value="Glycosidases"/>
    <property type="match status" value="1"/>
</dbReference>
<dbReference type="OrthoDB" id="2118965at2759"/>
<organism evidence="2 3">
    <name type="scientific">Planoprotostelium fungivorum</name>
    <dbReference type="NCBI Taxonomy" id="1890364"/>
    <lineage>
        <taxon>Eukaryota</taxon>
        <taxon>Amoebozoa</taxon>
        <taxon>Evosea</taxon>
        <taxon>Variosea</taxon>
        <taxon>Cavosteliida</taxon>
        <taxon>Cavosteliaceae</taxon>
        <taxon>Planoprotostelium</taxon>
    </lineage>
</organism>